<dbReference type="InterPro" id="IPR035992">
    <property type="entry name" value="Ricin_B-like_lectins"/>
</dbReference>
<evidence type="ECO:0000313" key="3">
    <source>
        <dbReference type="EMBL" id="MDQ7879009.1"/>
    </source>
</evidence>
<sequence>MRSTRHADTPASGRCLDTVGGGTGNGTRAHIWDCHAGASQKWTLPG</sequence>
<name>A0ABU0Z351_9MICO</name>
<dbReference type="CDD" id="cd00161">
    <property type="entry name" value="beta-trefoil_Ricin-like"/>
    <property type="match status" value="1"/>
</dbReference>
<dbReference type="EMBL" id="JAVFWO010000004">
    <property type="protein sequence ID" value="MDQ7879009.1"/>
    <property type="molecule type" value="Genomic_DNA"/>
</dbReference>
<accession>A0ABU0Z351</accession>
<proteinExistence type="predicted"/>
<dbReference type="PROSITE" id="PS50231">
    <property type="entry name" value="RICIN_B_LECTIN"/>
    <property type="match status" value="1"/>
</dbReference>
<dbReference type="Gene3D" id="2.80.10.50">
    <property type="match status" value="1"/>
</dbReference>
<feature type="domain" description="Ricin B lectin" evidence="2">
    <location>
        <begin position="11"/>
        <end position="44"/>
    </location>
</feature>
<keyword evidence="4" id="KW-1185">Reference proteome</keyword>
<gene>
    <name evidence="3" type="ORF">Q9R08_13545</name>
</gene>
<dbReference type="Proteomes" id="UP001235133">
    <property type="component" value="Unassembled WGS sequence"/>
</dbReference>
<reference evidence="3 4" key="1">
    <citation type="submission" date="2023-08" db="EMBL/GenBank/DDBJ databases">
        <title>Microbacterium psychrotolerans sp. nov., a psychrotolerant bacterium isolated from soil in Heilongjiang Province, China.</title>
        <authorList>
            <person name="An P."/>
            <person name="Zhao D."/>
            <person name="Xiang H."/>
        </authorList>
    </citation>
    <scope>NUCLEOTIDE SEQUENCE [LARGE SCALE GENOMIC DNA]</scope>
    <source>
        <strain evidence="3 4">QXD-8</strain>
    </source>
</reference>
<evidence type="ECO:0000313" key="4">
    <source>
        <dbReference type="Proteomes" id="UP001235133"/>
    </source>
</evidence>
<organism evidence="3 4">
    <name type="scientific">Microbacterium psychrotolerans</name>
    <dbReference type="NCBI Taxonomy" id="3068321"/>
    <lineage>
        <taxon>Bacteria</taxon>
        <taxon>Bacillati</taxon>
        <taxon>Actinomycetota</taxon>
        <taxon>Actinomycetes</taxon>
        <taxon>Micrococcales</taxon>
        <taxon>Microbacteriaceae</taxon>
        <taxon>Microbacterium</taxon>
    </lineage>
</organism>
<feature type="region of interest" description="Disordered" evidence="1">
    <location>
        <begin position="1"/>
        <end position="20"/>
    </location>
</feature>
<dbReference type="Pfam" id="PF14200">
    <property type="entry name" value="RicinB_lectin_2"/>
    <property type="match status" value="1"/>
</dbReference>
<protein>
    <submittedName>
        <fullName evidence="3">RICIN domain-containing protein</fullName>
    </submittedName>
</protein>
<evidence type="ECO:0000256" key="1">
    <source>
        <dbReference type="SAM" id="MobiDB-lite"/>
    </source>
</evidence>
<comment type="caution">
    <text evidence="3">The sequence shown here is derived from an EMBL/GenBank/DDBJ whole genome shotgun (WGS) entry which is preliminary data.</text>
</comment>
<evidence type="ECO:0000259" key="2">
    <source>
        <dbReference type="Pfam" id="PF14200"/>
    </source>
</evidence>
<dbReference type="RefSeq" id="WP_308868615.1">
    <property type="nucleotide sequence ID" value="NZ_JAVFWO010000004.1"/>
</dbReference>
<dbReference type="SUPFAM" id="SSF50370">
    <property type="entry name" value="Ricin B-like lectins"/>
    <property type="match status" value="1"/>
</dbReference>
<dbReference type="InterPro" id="IPR000772">
    <property type="entry name" value="Ricin_B_lectin"/>
</dbReference>